<dbReference type="Gene3D" id="3.30.900.10">
    <property type="entry name" value="HORMA domain"/>
    <property type="match status" value="1"/>
</dbReference>
<organism evidence="4 5">
    <name type="scientific">Crepidotus variabilis</name>
    <dbReference type="NCBI Taxonomy" id="179855"/>
    <lineage>
        <taxon>Eukaryota</taxon>
        <taxon>Fungi</taxon>
        <taxon>Dikarya</taxon>
        <taxon>Basidiomycota</taxon>
        <taxon>Agaricomycotina</taxon>
        <taxon>Agaricomycetes</taxon>
        <taxon>Agaricomycetidae</taxon>
        <taxon>Agaricales</taxon>
        <taxon>Agaricineae</taxon>
        <taxon>Crepidotaceae</taxon>
        <taxon>Crepidotus</taxon>
    </lineage>
</organism>
<evidence type="ECO:0000256" key="1">
    <source>
        <dbReference type="ARBA" id="ARBA00010348"/>
    </source>
</evidence>
<reference evidence="4" key="1">
    <citation type="submission" date="2020-11" db="EMBL/GenBank/DDBJ databases">
        <authorList>
            <consortium name="DOE Joint Genome Institute"/>
            <person name="Ahrendt S."/>
            <person name="Riley R."/>
            <person name="Andreopoulos W."/>
            <person name="Labutti K."/>
            <person name="Pangilinan J."/>
            <person name="Ruiz-Duenas F.J."/>
            <person name="Barrasa J.M."/>
            <person name="Sanchez-Garcia M."/>
            <person name="Camarero S."/>
            <person name="Miyauchi S."/>
            <person name="Serrano A."/>
            <person name="Linde D."/>
            <person name="Babiker R."/>
            <person name="Drula E."/>
            <person name="Ayuso-Fernandez I."/>
            <person name="Pacheco R."/>
            <person name="Padilla G."/>
            <person name="Ferreira P."/>
            <person name="Barriuso J."/>
            <person name="Kellner H."/>
            <person name="Castanera R."/>
            <person name="Alfaro M."/>
            <person name="Ramirez L."/>
            <person name="Pisabarro A.G."/>
            <person name="Kuo A."/>
            <person name="Tritt A."/>
            <person name="Lipzen A."/>
            <person name="He G."/>
            <person name="Yan M."/>
            <person name="Ng V."/>
            <person name="Cullen D."/>
            <person name="Martin F."/>
            <person name="Rosso M.-N."/>
            <person name="Henrissat B."/>
            <person name="Hibbett D."/>
            <person name="Martinez A.T."/>
            <person name="Grigoriev I.V."/>
        </authorList>
    </citation>
    <scope>NUCLEOTIDE SEQUENCE</scope>
    <source>
        <strain evidence="4">CBS 506.95</strain>
    </source>
</reference>
<accession>A0A9P6EVM5</accession>
<dbReference type="Proteomes" id="UP000807306">
    <property type="component" value="Unassembled WGS sequence"/>
</dbReference>
<feature type="region of interest" description="Disordered" evidence="2">
    <location>
        <begin position="241"/>
        <end position="324"/>
    </location>
</feature>
<dbReference type="EMBL" id="MU157824">
    <property type="protein sequence ID" value="KAF9535644.1"/>
    <property type="molecule type" value="Genomic_DNA"/>
</dbReference>
<dbReference type="GO" id="GO:0016035">
    <property type="term" value="C:zeta DNA polymerase complex"/>
    <property type="evidence" value="ECO:0007669"/>
    <property type="project" value="TreeGrafter"/>
</dbReference>
<dbReference type="PANTHER" id="PTHR11842">
    <property type="entry name" value="MITOTIC SPINDLE ASSEMBLY CHECKPOINT PROTEIN MAD2"/>
    <property type="match status" value="1"/>
</dbReference>
<keyword evidence="4" id="KW-0238">DNA-binding</keyword>
<dbReference type="InterPro" id="IPR003511">
    <property type="entry name" value="HORMA_dom"/>
</dbReference>
<dbReference type="SUPFAM" id="SSF56019">
    <property type="entry name" value="The spindle assembly checkpoint protein mad2"/>
    <property type="match status" value="1"/>
</dbReference>
<gene>
    <name evidence="4" type="ORF">CPB83DRAFT_24907</name>
</gene>
<feature type="compositionally biased region" description="Polar residues" evidence="2">
    <location>
        <begin position="305"/>
        <end position="314"/>
    </location>
</feature>
<dbReference type="InterPro" id="IPR045091">
    <property type="entry name" value="Mad2-like"/>
</dbReference>
<dbReference type="OrthoDB" id="21254at2759"/>
<evidence type="ECO:0000313" key="5">
    <source>
        <dbReference type="Proteomes" id="UP000807306"/>
    </source>
</evidence>
<dbReference type="InterPro" id="IPR036570">
    <property type="entry name" value="HORMA_dom_sf"/>
</dbReference>
<feature type="domain" description="HORMA" evidence="3">
    <location>
        <begin position="11"/>
        <end position="230"/>
    </location>
</feature>
<comment type="caution">
    <text evidence="4">The sequence shown here is derived from an EMBL/GenBank/DDBJ whole genome shotgun (WGS) entry which is preliminary data.</text>
</comment>
<evidence type="ECO:0000256" key="2">
    <source>
        <dbReference type="SAM" id="MobiDB-lite"/>
    </source>
</evidence>
<comment type="similarity">
    <text evidence="1">Belongs to the MAD2 family.</text>
</comment>
<dbReference type="Pfam" id="PF02301">
    <property type="entry name" value="HORMA"/>
    <property type="match status" value="1"/>
</dbReference>
<evidence type="ECO:0000313" key="4">
    <source>
        <dbReference type="EMBL" id="KAF9535644.1"/>
    </source>
</evidence>
<keyword evidence="5" id="KW-1185">Reference proteome</keyword>
<dbReference type="AlphaFoldDB" id="A0A9P6EVM5"/>
<sequence length="324" mass="35621">MLEYEDPVSFNELVNAIVEFIEVAIHTILYVRQVYPAEIFVRRKKYDTPVFQSRHPALNEYISGAIKAVGDELMYGKVDKVVIVIKDKQEVALERFIISVEYMTGVHGFNKDISYVSAIELSKKQTTQSYFSVEDAVTASSLIQYFRSFMVKLNMIETQISQISTGDDLSFAVVLELKDDEAPSHSDTNEDPPPWIPAVTQHTSAGAEKKAQFHMVRAVNTGVINLSLGVQESADKIKRELEKRSQKKKQAAQERLSAAGAAPIQAPTGEAVPEAVPPLITIEEPHLAPVVPPAAPPPINDEDGSSQNAVTAAPTSVEPPVETH</sequence>
<evidence type="ECO:0000259" key="3">
    <source>
        <dbReference type="PROSITE" id="PS50815"/>
    </source>
</evidence>
<proteinExistence type="inferred from homology"/>
<name>A0A9P6EVM5_9AGAR</name>
<dbReference type="GO" id="GO:0003677">
    <property type="term" value="F:DNA binding"/>
    <property type="evidence" value="ECO:0007669"/>
    <property type="project" value="UniProtKB-KW"/>
</dbReference>
<dbReference type="PANTHER" id="PTHR11842:SF10">
    <property type="entry name" value="MITOTIC SPINDLE ASSEMBLY CHECKPOINT PROTEIN MAD2B"/>
    <property type="match status" value="1"/>
</dbReference>
<protein>
    <submittedName>
        <fullName evidence="4">DNA-binding protein</fullName>
    </submittedName>
</protein>
<dbReference type="PROSITE" id="PS50815">
    <property type="entry name" value="HORMA"/>
    <property type="match status" value="1"/>
</dbReference>
<feature type="compositionally biased region" description="Pro residues" evidence="2">
    <location>
        <begin position="290"/>
        <end position="299"/>
    </location>
</feature>